<dbReference type="OrthoDB" id="3689934at2"/>
<accession>A0A5R9EDD7</accession>
<dbReference type="AlphaFoldDB" id="A0A5R9EDD7"/>
<keyword evidence="2" id="KW-1185">Reference proteome</keyword>
<evidence type="ECO:0000313" key="2">
    <source>
        <dbReference type="Proteomes" id="UP000305921"/>
    </source>
</evidence>
<comment type="caution">
    <text evidence="1">The sequence shown here is derived from an EMBL/GenBank/DDBJ whole genome shotgun (WGS) entry which is preliminary data.</text>
</comment>
<name>A0A5R9EDD7_9ACTN</name>
<sequence>MAAWTGETVIHTPVVIRPGREGGIAYPDELPVDRGESNALLHRGRRPVAAGNRGRPLFGDVHTNRQRRAMRKLLCHVCGRDAHRNDLGVLWLLDNTAANCPPNWPEEELTVHPPLCLECASKAVQQCPELEKKGFTAVRVHDPQPFGYRGRLYTRDLTRYGSPIPIVVKGTENLAFEDPLLPWLLAAQTILCLVGCTVVDLGAELSVGGAR</sequence>
<dbReference type="EMBL" id="VAWE01000001">
    <property type="protein sequence ID" value="TLQ46064.1"/>
    <property type="molecule type" value="Genomic_DNA"/>
</dbReference>
<protein>
    <submittedName>
        <fullName evidence="1">Uncharacterized protein</fullName>
    </submittedName>
</protein>
<dbReference type="RefSeq" id="WP_138055380.1">
    <property type="nucleotide sequence ID" value="NZ_VAWE01000001.1"/>
</dbReference>
<organism evidence="1 2">
    <name type="scientific">Streptomyces marianii</name>
    <dbReference type="NCBI Taxonomy" id="1817406"/>
    <lineage>
        <taxon>Bacteria</taxon>
        <taxon>Bacillati</taxon>
        <taxon>Actinomycetota</taxon>
        <taxon>Actinomycetes</taxon>
        <taxon>Kitasatosporales</taxon>
        <taxon>Streptomycetaceae</taxon>
        <taxon>Streptomyces</taxon>
    </lineage>
</organism>
<proteinExistence type="predicted"/>
<gene>
    <name evidence="1" type="ORF">FEF34_26470</name>
</gene>
<evidence type="ECO:0000313" key="1">
    <source>
        <dbReference type="EMBL" id="TLQ46064.1"/>
    </source>
</evidence>
<reference evidence="1 2" key="1">
    <citation type="submission" date="2019-05" db="EMBL/GenBank/DDBJ databases">
        <title>Streptomyces marianii sp. nov., a novel marine actinomycete from southern coast of India.</title>
        <authorList>
            <person name="Iniyan A.M."/>
            <person name="Wink J."/>
            <person name="Ramprasad E."/>
            <person name="Ramana C.V."/>
            <person name="Bunk B."/>
            <person name="Sproer C."/>
            <person name="Joseph F.-J.R.S."/>
            <person name="Vincent S.G.P."/>
        </authorList>
    </citation>
    <scope>NUCLEOTIDE SEQUENCE [LARGE SCALE GENOMIC DNA]</scope>
    <source>
        <strain evidence="1 2">ICN19</strain>
    </source>
</reference>
<dbReference type="Proteomes" id="UP000305921">
    <property type="component" value="Unassembled WGS sequence"/>
</dbReference>